<comment type="caution">
    <text evidence="1">Lacks conserved residue(s) required for the propagation of feature annotation.</text>
</comment>
<comment type="subunit">
    <text evidence="1">Component of the lipopolysaccharide transport and assembly complex.</text>
</comment>
<feature type="compositionally biased region" description="Low complexity" evidence="2">
    <location>
        <begin position="1"/>
        <end position="13"/>
    </location>
</feature>
<feature type="compositionally biased region" description="Basic and acidic residues" evidence="2">
    <location>
        <begin position="15"/>
        <end position="28"/>
    </location>
</feature>
<keyword evidence="5" id="KW-1185">Reference proteome</keyword>
<dbReference type="GO" id="GO:0043165">
    <property type="term" value="P:Gram-negative-bacterium-type cell outer membrane assembly"/>
    <property type="evidence" value="ECO:0007669"/>
    <property type="project" value="UniProtKB-UniRule"/>
</dbReference>
<proteinExistence type="inferred from homology"/>
<comment type="function">
    <text evidence="1">Involved in the assembly of lipopolysaccharide (LPS) at the surface of the outer membrane.</text>
</comment>
<dbReference type="GO" id="GO:0015920">
    <property type="term" value="P:lipopolysaccharide transport"/>
    <property type="evidence" value="ECO:0007669"/>
    <property type="project" value="InterPro"/>
</dbReference>
<protein>
    <recommendedName>
        <fullName evidence="1">LPS-assembly protein LptD</fullName>
    </recommendedName>
</protein>
<dbReference type="InterPro" id="IPR007543">
    <property type="entry name" value="LptD_C"/>
</dbReference>
<dbReference type="Pfam" id="PF04453">
    <property type="entry name" value="LptD"/>
    <property type="match status" value="1"/>
</dbReference>
<feature type="domain" description="LptD C-terminal" evidence="3">
    <location>
        <begin position="309"/>
        <end position="675"/>
    </location>
</feature>
<reference evidence="4 5" key="1">
    <citation type="submission" date="2020-08" db="EMBL/GenBank/DDBJ databases">
        <title>Genomic Encyclopedia of Type Strains, Phase IV (KMG-IV): sequencing the most valuable type-strain genomes for metagenomic binning, comparative biology and taxonomic classification.</title>
        <authorList>
            <person name="Goeker M."/>
        </authorList>
    </citation>
    <scope>NUCLEOTIDE SEQUENCE [LARGE SCALE GENOMIC DNA]</scope>
    <source>
        <strain evidence="4 5">DSM 26189</strain>
    </source>
</reference>
<dbReference type="HAMAP" id="MF_01411">
    <property type="entry name" value="LPS_assembly_LptD"/>
    <property type="match status" value="1"/>
</dbReference>
<evidence type="ECO:0000313" key="5">
    <source>
        <dbReference type="Proteomes" id="UP000571950"/>
    </source>
</evidence>
<organism evidence="4 5">
    <name type="scientific">Sphingobium jiangsuense</name>
    <dbReference type="NCBI Taxonomy" id="870476"/>
    <lineage>
        <taxon>Bacteria</taxon>
        <taxon>Pseudomonadati</taxon>
        <taxon>Pseudomonadota</taxon>
        <taxon>Alphaproteobacteria</taxon>
        <taxon>Sphingomonadales</taxon>
        <taxon>Sphingomonadaceae</taxon>
        <taxon>Sphingobium</taxon>
    </lineage>
</organism>
<comment type="subcellular location">
    <subcellularLocation>
        <location evidence="1">Cell outer membrane</location>
    </subcellularLocation>
</comment>
<dbReference type="InterPro" id="IPR020889">
    <property type="entry name" value="LipoPS_assembly_LptD"/>
</dbReference>
<dbReference type="GO" id="GO:1990351">
    <property type="term" value="C:transporter complex"/>
    <property type="evidence" value="ECO:0007669"/>
    <property type="project" value="TreeGrafter"/>
</dbReference>
<evidence type="ECO:0000313" key="4">
    <source>
        <dbReference type="EMBL" id="MBB3926429.1"/>
    </source>
</evidence>
<dbReference type="EMBL" id="JACIDT010000006">
    <property type="protein sequence ID" value="MBB3926429.1"/>
    <property type="molecule type" value="Genomic_DNA"/>
</dbReference>
<keyword evidence="1" id="KW-0472">Membrane</keyword>
<comment type="caution">
    <text evidence="4">The sequence shown here is derived from an EMBL/GenBank/DDBJ whole genome shotgun (WGS) entry which is preliminary data.</text>
</comment>
<dbReference type="GO" id="GO:0009279">
    <property type="term" value="C:cell outer membrane"/>
    <property type="evidence" value="ECO:0007669"/>
    <property type="project" value="UniProtKB-SubCell"/>
</dbReference>
<dbReference type="PANTHER" id="PTHR30189:SF1">
    <property type="entry name" value="LPS-ASSEMBLY PROTEIN LPTD"/>
    <property type="match status" value="1"/>
</dbReference>
<accession>A0A7W6FQW4</accession>
<evidence type="ECO:0000256" key="2">
    <source>
        <dbReference type="SAM" id="MobiDB-lite"/>
    </source>
</evidence>
<evidence type="ECO:0000256" key="1">
    <source>
        <dbReference type="HAMAP-Rule" id="MF_01411"/>
    </source>
</evidence>
<name>A0A7W6FQW4_9SPHN</name>
<sequence>MMAQAQAQEGAGAPDEQRGRAASIEDVHPPSAEQDAAASTAPDTPLPASSDEIAFSADDLVYDSNNDTVTASGKVQMLREGNRLRADQVVWNRKTGEVRASGNVSVTDPDGNVGYGDSIEVTDALKDGVVDNLLLVMAQGGRLVARRGEHRDNVYTLREAAYSPCPVENAEGCPKEPSWQIKAVEIRYDPATKRVHYSHARLELFGLPLLVLPGFAHSVGEDSASGLLVPDARLNGVNGLEIALPYYFKLAPNRDMTVTPHVFTNELPMLEGNYRAFLGKGAYSITGYITNSRSSDDEISTGSGNRQLRGYIDGSGSYQLDRNWNLSGSIRRVTDRTFLRRYDISRDDRLRSTLKAERISDNSYLSIAGWSVQTLRLTDRQGQMPIALPVIDYRLRMTDPLLGGAVQFQANSLAITRTHGQDTQRAFASAEWTLRRLTALGQELSLTAYARGDVYHSSDNDLADNAAYSGISGWQGRGVAALAADMRWPFVGAFLGGTQRIIPRVQIVASPRIRNMAIPNEDARTVDLEDSNLFALNRFPGYDRVDDASRVTYGVEYGLDLKDFSLSAIVGQSYRVSDRSSLFPDGTGLSERISDIVGRTTVRYKDFISVTHRYRLDKDNLALRRNEIDATVGSRRTYATIGYLRLNRNATETTEDLTDREEVRLGARIAFARYWSIFGSTVIDLTDASEDTSSLGDGFEPVRHRVGLAYQDECIDLGVTWKRNYRSSGDARNNNTIQLRLAFRNLGI</sequence>
<dbReference type="InterPro" id="IPR050218">
    <property type="entry name" value="LptD"/>
</dbReference>
<dbReference type="AlphaFoldDB" id="A0A7W6FQW4"/>
<dbReference type="RefSeq" id="WP_188071977.1">
    <property type="nucleotide sequence ID" value="NZ_BSPS01000006.1"/>
</dbReference>
<keyword evidence="1" id="KW-0998">Cell outer membrane</keyword>
<dbReference type="Gene3D" id="2.60.450.10">
    <property type="entry name" value="Lipopolysaccharide (LPS) transport protein A like domain"/>
    <property type="match status" value="1"/>
</dbReference>
<comment type="similarity">
    <text evidence="1">Belongs to the LptD family.</text>
</comment>
<evidence type="ECO:0000259" key="3">
    <source>
        <dbReference type="Pfam" id="PF04453"/>
    </source>
</evidence>
<gene>
    <name evidence="1" type="primary">lptD</name>
    <name evidence="4" type="ORF">GGR43_002146</name>
</gene>
<feature type="region of interest" description="Disordered" evidence="2">
    <location>
        <begin position="1"/>
        <end position="50"/>
    </location>
</feature>
<keyword evidence="1" id="KW-0732">Signal</keyword>
<dbReference type="Proteomes" id="UP000571950">
    <property type="component" value="Unassembled WGS sequence"/>
</dbReference>
<dbReference type="PANTHER" id="PTHR30189">
    <property type="entry name" value="LPS-ASSEMBLY PROTEIN"/>
    <property type="match status" value="1"/>
</dbReference>